<reference evidence="1 2" key="1">
    <citation type="journal article" date="2014" name="BMC Genomics">
        <title>Comparison of environmental and isolate Sulfobacillus genomes reveals diverse carbon, sulfur, nitrogen, and hydrogen metabolisms.</title>
        <authorList>
            <person name="Justice N.B."/>
            <person name="Norman A."/>
            <person name="Brown C.T."/>
            <person name="Singh A."/>
            <person name="Thomas B.C."/>
            <person name="Banfield J.F."/>
        </authorList>
    </citation>
    <scope>NUCLEOTIDE SEQUENCE [LARGE SCALE GENOMIC DNA]</scope>
    <source>
        <strain evidence="1">AMDSBA3</strain>
    </source>
</reference>
<protein>
    <submittedName>
        <fullName evidence="1">Uncharacterized protein</fullName>
    </submittedName>
</protein>
<gene>
    <name evidence="1" type="ORF">C7B45_17325</name>
</gene>
<evidence type="ECO:0000313" key="2">
    <source>
        <dbReference type="Proteomes" id="UP000241848"/>
    </source>
</evidence>
<comment type="caution">
    <text evidence="1">The sequence shown here is derived from an EMBL/GenBank/DDBJ whole genome shotgun (WGS) entry which is preliminary data.</text>
</comment>
<dbReference type="EMBL" id="PXYV01000105">
    <property type="protein sequence ID" value="PSR19962.1"/>
    <property type="molecule type" value="Genomic_DNA"/>
</dbReference>
<accession>A0A2T2WCJ5</accession>
<dbReference type="AlphaFoldDB" id="A0A2T2WCJ5"/>
<evidence type="ECO:0000313" key="1">
    <source>
        <dbReference type="EMBL" id="PSR19962.1"/>
    </source>
</evidence>
<organism evidence="1 2">
    <name type="scientific">Sulfobacillus acidophilus</name>
    <dbReference type="NCBI Taxonomy" id="53633"/>
    <lineage>
        <taxon>Bacteria</taxon>
        <taxon>Bacillati</taxon>
        <taxon>Bacillota</taxon>
        <taxon>Clostridia</taxon>
        <taxon>Eubacteriales</taxon>
        <taxon>Clostridiales Family XVII. Incertae Sedis</taxon>
        <taxon>Sulfobacillus</taxon>
    </lineage>
</organism>
<dbReference type="Proteomes" id="UP000241848">
    <property type="component" value="Unassembled WGS sequence"/>
</dbReference>
<sequence length="61" mass="6942">MNRDGGDRVWVNRIAFFVGDRIDRYSTFFDGFYGGPPFNDAAYFGVNRIFIGYAGFVMDLG</sequence>
<name>A0A2T2WCJ5_9FIRM</name>
<proteinExistence type="predicted"/>